<proteinExistence type="predicted"/>
<name>A0A8D8WTM7_9HEMI</name>
<dbReference type="EMBL" id="HBUF01227604">
    <property type="protein sequence ID" value="CAG6672103.1"/>
    <property type="molecule type" value="Transcribed_RNA"/>
</dbReference>
<protein>
    <submittedName>
        <fullName evidence="1">Uncharacterized protein</fullName>
    </submittedName>
</protein>
<organism evidence="1">
    <name type="scientific">Cacopsylla melanoneura</name>
    <dbReference type="NCBI Taxonomy" id="428564"/>
    <lineage>
        <taxon>Eukaryota</taxon>
        <taxon>Metazoa</taxon>
        <taxon>Ecdysozoa</taxon>
        <taxon>Arthropoda</taxon>
        <taxon>Hexapoda</taxon>
        <taxon>Insecta</taxon>
        <taxon>Pterygota</taxon>
        <taxon>Neoptera</taxon>
        <taxon>Paraneoptera</taxon>
        <taxon>Hemiptera</taxon>
        <taxon>Sternorrhyncha</taxon>
        <taxon>Psylloidea</taxon>
        <taxon>Psyllidae</taxon>
        <taxon>Psyllinae</taxon>
        <taxon>Cacopsylla</taxon>
    </lineage>
</organism>
<sequence>MKQYIRLGFSFENITFCRNRIRRKFYKIKSICKFDGITNRALYFVSNILKKLFMFVETMGKLRIIYYRRKNESITEMLKWNRRKGQNRIPTFLCQTRGHRADKVLFIILIYKNELWTLWIWIPICRFVNLSGLL</sequence>
<dbReference type="AlphaFoldDB" id="A0A8D8WTM7"/>
<reference evidence="1" key="1">
    <citation type="submission" date="2021-05" db="EMBL/GenBank/DDBJ databases">
        <authorList>
            <person name="Alioto T."/>
            <person name="Alioto T."/>
            <person name="Gomez Garrido J."/>
        </authorList>
    </citation>
    <scope>NUCLEOTIDE SEQUENCE</scope>
</reference>
<evidence type="ECO:0000313" key="1">
    <source>
        <dbReference type="EMBL" id="CAG6672103.1"/>
    </source>
</evidence>
<accession>A0A8D8WTM7</accession>